<dbReference type="InterPro" id="IPR034660">
    <property type="entry name" value="DinB/YfiT-like"/>
</dbReference>
<keyword evidence="2" id="KW-1185">Reference proteome</keyword>
<gene>
    <name evidence="1" type="ORF">WDS16_09400</name>
</gene>
<dbReference type="EMBL" id="CP147846">
    <property type="protein sequence ID" value="WXG70682.1"/>
    <property type="molecule type" value="Genomic_DNA"/>
</dbReference>
<proteinExistence type="predicted"/>
<evidence type="ECO:0000313" key="1">
    <source>
        <dbReference type="EMBL" id="WXG70682.1"/>
    </source>
</evidence>
<evidence type="ECO:0008006" key="3">
    <source>
        <dbReference type="Google" id="ProtNLM"/>
    </source>
</evidence>
<evidence type="ECO:0000313" key="2">
    <source>
        <dbReference type="Proteomes" id="UP001432000"/>
    </source>
</evidence>
<name>A0ABZ2PNB4_9NOCA</name>
<protein>
    <recommendedName>
        <fullName evidence="3">Mycothiol-dependent maleylpyruvate isomerase metal-binding domain-containing protein</fullName>
    </recommendedName>
</protein>
<organism evidence="1 2">
    <name type="scientific">Rhodococcus sovatensis</name>
    <dbReference type="NCBI Taxonomy" id="1805840"/>
    <lineage>
        <taxon>Bacteria</taxon>
        <taxon>Bacillati</taxon>
        <taxon>Actinomycetota</taxon>
        <taxon>Actinomycetes</taxon>
        <taxon>Mycobacteriales</taxon>
        <taxon>Nocardiaceae</taxon>
        <taxon>Rhodococcus</taxon>
    </lineage>
</organism>
<dbReference type="SUPFAM" id="SSF109854">
    <property type="entry name" value="DinB/YfiT-like putative metalloenzymes"/>
    <property type="match status" value="1"/>
</dbReference>
<dbReference type="Gene3D" id="1.20.120.450">
    <property type="entry name" value="dinb family like domain"/>
    <property type="match status" value="1"/>
</dbReference>
<dbReference type="RefSeq" id="WP_338892245.1">
    <property type="nucleotide sequence ID" value="NZ_CP147846.1"/>
</dbReference>
<accession>A0ABZ2PNB4</accession>
<reference evidence="1 2" key="1">
    <citation type="submission" date="2024-03" db="EMBL/GenBank/DDBJ databases">
        <title>Natural products discovery in diverse microorganisms through a two-stage MS feature dereplication strategy.</title>
        <authorList>
            <person name="Zhang R."/>
        </authorList>
    </citation>
    <scope>NUCLEOTIDE SEQUENCE [LARGE SCALE GENOMIC DNA]</scope>
    <source>
        <strain evidence="1 2">18930</strain>
    </source>
</reference>
<sequence>MIDTVATRTQDVRHLVDTLLDGAVRFPMDQWDEQAGRLTWTRWETAEHLADDLFVYAATLAAPTYPADLPFETTRRRDGAPDELVHSRRAAGSPGIAAVIRSASNVLIAIAEATPPHVTADHVFGRTGSEGFAAMACVELIVHGHDIFSGTEVDWAPDEALCRRTVLRLFPDVAGTLNAGSYSELLWATGRIELPGNPYRSEWRWHNQALGA</sequence>
<dbReference type="Proteomes" id="UP001432000">
    <property type="component" value="Chromosome"/>
</dbReference>